<evidence type="ECO:0000259" key="4">
    <source>
        <dbReference type="PROSITE" id="PS50846"/>
    </source>
</evidence>
<evidence type="ECO:0000256" key="1">
    <source>
        <dbReference type="ARBA" id="ARBA00015313"/>
    </source>
</evidence>
<dbReference type="InterPro" id="IPR001802">
    <property type="entry name" value="MerP/CopZ"/>
</dbReference>
<evidence type="ECO:0000313" key="5">
    <source>
        <dbReference type="EMBL" id="AND41077.1"/>
    </source>
</evidence>
<keyword evidence="3" id="KW-0186">Copper</keyword>
<dbReference type="CDD" id="cd00371">
    <property type="entry name" value="HMA"/>
    <property type="match status" value="1"/>
</dbReference>
<dbReference type="InterPro" id="IPR017969">
    <property type="entry name" value="Heavy-metal-associated_CS"/>
</dbReference>
<dbReference type="PRINTS" id="PR00946">
    <property type="entry name" value="HGSCAVENGER"/>
</dbReference>
<evidence type="ECO:0000256" key="2">
    <source>
        <dbReference type="ARBA" id="ARBA00022723"/>
    </source>
</evidence>
<dbReference type="PROSITE" id="PS01047">
    <property type="entry name" value="HMA_1"/>
    <property type="match status" value="1"/>
</dbReference>
<organism evidence="5 6">
    <name type="scientific">Cytobacillus oceanisediminis 2691</name>
    <dbReference type="NCBI Taxonomy" id="1196031"/>
    <lineage>
        <taxon>Bacteria</taxon>
        <taxon>Bacillati</taxon>
        <taxon>Bacillota</taxon>
        <taxon>Bacilli</taxon>
        <taxon>Bacillales</taxon>
        <taxon>Bacillaceae</taxon>
        <taxon>Cytobacillus</taxon>
    </lineage>
</organism>
<protein>
    <recommendedName>
        <fullName evidence="1">Copper chaperone CopZ</fullName>
    </recommendedName>
</protein>
<feature type="domain" description="HMA" evidence="4">
    <location>
        <begin position="2"/>
        <end position="68"/>
    </location>
</feature>
<reference evidence="5 6" key="1">
    <citation type="submission" date="2016-04" db="EMBL/GenBank/DDBJ databases">
        <title>Complete genome sequence of Bacillus oceanisediminis strain 2691.</title>
        <authorList>
            <person name="Jeong H."/>
            <person name="Kim H.J."/>
            <person name="Lee D.-W."/>
        </authorList>
    </citation>
    <scope>NUCLEOTIDE SEQUENCE [LARGE SCALE GENOMIC DNA]</scope>
    <source>
        <strain evidence="5 6">2691</strain>
    </source>
</reference>
<dbReference type="SUPFAM" id="SSF55008">
    <property type="entry name" value="HMA, heavy metal-associated domain"/>
    <property type="match status" value="1"/>
</dbReference>
<dbReference type="PANTHER" id="PTHR46594">
    <property type="entry name" value="P-TYPE CATION-TRANSPORTING ATPASE"/>
    <property type="match status" value="1"/>
</dbReference>
<gene>
    <name evidence="5" type="ORF">A361_18615</name>
</gene>
<accession>A0A160MDD9</accession>
<dbReference type="STRING" id="1196031.A361_18615"/>
<evidence type="ECO:0000313" key="6">
    <source>
        <dbReference type="Proteomes" id="UP000077856"/>
    </source>
</evidence>
<dbReference type="Gene3D" id="3.30.70.100">
    <property type="match status" value="1"/>
</dbReference>
<dbReference type="PROSITE" id="PS50846">
    <property type="entry name" value="HMA_2"/>
    <property type="match status" value="1"/>
</dbReference>
<dbReference type="GO" id="GO:0046872">
    <property type="term" value="F:metal ion binding"/>
    <property type="evidence" value="ECO:0007669"/>
    <property type="project" value="UniProtKB-KW"/>
</dbReference>
<dbReference type="Pfam" id="PF00403">
    <property type="entry name" value="HMA"/>
    <property type="match status" value="1"/>
</dbReference>
<dbReference type="FunFam" id="3.30.70.100:FF:000005">
    <property type="entry name" value="Copper-exporting P-type ATPase A"/>
    <property type="match status" value="1"/>
</dbReference>
<dbReference type="EMBL" id="CP015506">
    <property type="protein sequence ID" value="AND41077.1"/>
    <property type="molecule type" value="Genomic_DNA"/>
</dbReference>
<dbReference type="RefSeq" id="WP_019379689.1">
    <property type="nucleotide sequence ID" value="NZ_CP015506.1"/>
</dbReference>
<dbReference type="eggNOG" id="COG2608">
    <property type="taxonomic scope" value="Bacteria"/>
</dbReference>
<evidence type="ECO:0000256" key="3">
    <source>
        <dbReference type="ARBA" id="ARBA00023008"/>
    </source>
</evidence>
<proteinExistence type="predicted"/>
<dbReference type="InterPro" id="IPR036163">
    <property type="entry name" value="HMA_dom_sf"/>
</dbReference>
<dbReference type="AlphaFoldDB" id="A0A160MDD9"/>
<sequence>MEKVSLKVAGMTCSHCEEAVKNALLSIDGVASVAIAFHGEHAEIEYEPKKADKENLIKAIKDQGYGVA</sequence>
<dbReference type="InterPro" id="IPR006121">
    <property type="entry name" value="HMA_dom"/>
</dbReference>
<dbReference type="Proteomes" id="UP000077856">
    <property type="component" value="Chromosome"/>
</dbReference>
<keyword evidence="2" id="KW-0479">Metal-binding</keyword>
<name>A0A160MDD9_9BACI</name>
<dbReference type="PANTHER" id="PTHR46594:SF4">
    <property type="entry name" value="P-TYPE CATION-TRANSPORTING ATPASE"/>
    <property type="match status" value="1"/>
</dbReference>
<dbReference type="KEGG" id="bon:A361_18615"/>